<dbReference type="Proteomes" id="UP000694700">
    <property type="component" value="Unplaced"/>
</dbReference>
<dbReference type="InterPro" id="IPR003593">
    <property type="entry name" value="AAA+_ATPase"/>
</dbReference>
<evidence type="ECO:0000259" key="60">
    <source>
        <dbReference type="PROSITE" id="PS50893"/>
    </source>
</evidence>
<evidence type="ECO:0000256" key="13">
    <source>
        <dbReference type="ARBA" id="ARBA00022553"/>
    </source>
</evidence>
<dbReference type="InterPro" id="IPR027417">
    <property type="entry name" value="P-loop_NTPase"/>
</dbReference>
<dbReference type="GO" id="GO:0016887">
    <property type="term" value="F:ATP hydrolysis activity"/>
    <property type="evidence" value="ECO:0007669"/>
    <property type="project" value="InterPro"/>
</dbReference>
<evidence type="ECO:0000256" key="38">
    <source>
        <dbReference type="ARBA" id="ARBA00047523"/>
    </source>
</evidence>
<dbReference type="InterPro" id="IPR011527">
    <property type="entry name" value="ABC1_TM_dom"/>
</dbReference>
<dbReference type="PROSITE" id="PS00211">
    <property type="entry name" value="ABC_TRANSPORTER_1"/>
    <property type="match status" value="2"/>
</dbReference>
<evidence type="ECO:0000256" key="34">
    <source>
        <dbReference type="ARBA" id="ARBA00034018"/>
    </source>
</evidence>
<evidence type="ECO:0000256" key="33">
    <source>
        <dbReference type="ARBA" id="ARBA00033163"/>
    </source>
</evidence>
<evidence type="ECO:0000256" key="18">
    <source>
        <dbReference type="ARBA" id="ARBA00022840"/>
    </source>
</evidence>
<keyword evidence="18" id="KW-0067">ATP-binding</keyword>
<evidence type="ECO:0000256" key="42">
    <source>
        <dbReference type="ARBA" id="ARBA00048778"/>
    </source>
</evidence>
<comment type="catalytic activity">
    <reaction evidence="45">
        <text>prostaglandin E1(in) + ATP + H2O = prostaglandin E1(out) + ADP + phosphate + H(+)</text>
        <dbReference type="Rhea" id="RHEA:66392"/>
        <dbReference type="ChEBI" id="CHEBI:15377"/>
        <dbReference type="ChEBI" id="CHEBI:15378"/>
        <dbReference type="ChEBI" id="CHEBI:30616"/>
        <dbReference type="ChEBI" id="CHEBI:43474"/>
        <dbReference type="ChEBI" id="CHEBI:57397"/>
        <dbReference type="ChEBI" id="CHEBI:456216"/>
    </reaction>
    <physiologicalReaction direction="left-to-right" evidence="45">
        <dbReference type="Rhea" id="RHEA:66393"/>
    </physiologicalReaction>
</comment>
<feature type="transmembrane region" description="Helical" evidence="59">
    <location>
        <begin position="905"/>
        <end position="925"/>
    </location>
</feature>
<dbReference type="PROSITE" id="PS50929">
    <property type="entry name" value="ABC_TM1F"/>
    <property type="match status" value="2"/>
</dbReference>
<evidence type="ECO:0000256" key="29">
    <source>
        <dbReference type="ARBA" id="ARBA00024167"/>
    </source>
</evidence>
<dbReference type="InterPro" id="IPR050173">
    <property type="entry name" value="ABC_transporter_C-like"/>
</dbReference>
<dbReference type="Ensembl" id="ENSCCRT00015116161.1">
    <property type="protein sequence ID" value="ENSCCRP00015112607.1"/>
    <property type="gene ID" value="ENSCCRG00015042832.1"/>
</dbReference>
<keyword evidence="22" id="KW-0406">Ion transport</keyword>
<gene>
    <name evidence="62" type="primary">LOC109055430</name>
</gene>
<keyword evidence="12" id="KW-1003">Cell membrane</keyword>
<comment type="similarity">
    <text evidence="7">Belongs to the ABC transporter superfamily. ABCC family. CFTR transporter (TC 3.A.1.202) subfamily.</text>
</comment>
<evidence type="ECO:0000313" key="63">
    <source>
        <dbReference type="Proteomes" id="UP000694700"/>
    </source>
</evidence>
<keyword evidence="20 59" id="KW-1133">Transmembrane helix</keyword>
<dbReference type="Gene3D" id="1.20.1560.10">
    <property type="entry name" value="ABC transporter type 1, transmembrane domain"/>
    <property type="match status" value="2"/>
</dbReference>
<evidence type="ECO:0000256" key="16">
    <source>
        <dbReference type="ARBA" id="ARBA00022753"/>
    </source>
</evidence>
<comment type="catalytic activity">
    <reaction evidence="46">
        <text>cholate(in) + glutathione(in) + ATP + H2O = cholate(out) + glutathione(out) + ADP + phosphate + H(+)</text>
        <dbReference type="Rhea" id="RHEA:66396"/>
        <dbReference type="ChEBI" id="CHEBI:15377"/>
        <dbReference type="ChEBI" id="CHEBI:15378"/>
        <dbReference type="ChEBI" id="CHEBI:29747"/>
        <dbReference type="ChEBI" id="CHEBI:30616"/>
        <dbReference type="ChEBI" id="CHEBI:43474"/>
        <dbReference type="ChEBI" id="CHEBI:57925"/>
        <dbReference type="ChEBI" id="CHEBI:456216"/>
    </reaction>
    <physiologicalReaction direction="left-to-right" evidence="46">
        <dbReference type="Rhea" id="RHEA:66397"/>
    </physiologicalReaction>
</comment>
<keyword evidence="26" id="KW-0868">Chloride</keyword>
<keyword evidence="11" id="KW-0813">Transport</keyword>
<feature type="transmembrane region" description="Helical" evidence="59">
    <location>
        <begin position="792"/>
        <end position="814"/>
    </location>
</feature>
<dbReference type="GO" id="GO:0016323">
    <property type="term" value="C:basolateral plasma membrane"/>
    <property type="evidence" value="ECO:0007669"/>
    <property type="project" value="UniProtKB-SubCell"/>
</dbReference>
<comment type="catalytic activity">
    <reaction evidence="49">
        <text>taurochenodeoxycholate(in) + glutathione(in) + ATP + H2O = taurochenodeoxycholate(out) + glutathione(out) + ADP + phosphate + H(+)</text>
        <dbReference type="Rhea" id="RHEA:66412"/>
        <dbReference type="ChEBI" id="CHEBI:9407"/>
        <dbReference type="ChEBI" id="CHEBI:15377"/>
        <dbReference type="ChEBI" id="CHEBI:15378"/>
        <dbReference type="ChEBI" id="CHEBI:30616"/>
        <dbReference type="ChEBI" id="CHEBI:43474"/>
        <dbReference type="ChEBI" id="CHEBI:57925"/>
        <dbReference type="ChEBI" id="CHEBI:456216"/>
    </reaction>
    <physiologicalReaction direction="left-to-right" evidence="49">
        <dbReference type="Rhea" id="RHEA:66413"/>
    </physiologicalReaction>
</comment>
<dbReference type="PANTHER" id="PTHR24223:SF357">
    <property type="entry name" value="ATP-BINDING CASSETTE SUB-FAMILY C MEMBER 4"/>
    <property type="match status" value="1"/>
</dbReference>
<protein>
    <recommendedName>
        <fullName evidence="10">Cystic fibrosis transmembrane conductance regulator</fullName>
        <ecNumber evidence="9">5.6.1.6</ecNumber>
        <ecNumber evidence="8">7.6.2.2</ecNumber>
        <ecNumber evidence="30">7.6.2.3</ecNumber>
    </recommendedName>
    <alternativeName>
        <fullName evidence="31">ATP-binding cassette sub-family C member 7</fullName>
    </alternativeName>
    <alternativeName>
        <fullName evidence="32">Channel conductance-controlling ATPase</fullName>
    </alternativeName>
    <alternativeName>
        <fullName evidence="57">Multidrug resistance-associated protein 4</fullName>
    </alternativeName>
    <alternativeName>
        <fullName evidence="33">cAMP-dependent chloride channel</fullName>
    </alternativeName>
</protein>
<evidence type="ECO:0000256" key="20">
    <source>
        <dbReference type="ARBA" id="ARBA00022989"/>
    </source>
</evidence>
<comment type="catalytic activity">
    <reaction evidence="53">
        <text>glycocholate(in) + glutathione(in) + ATP + H2O = glycocholate(out) + glutathione(out) + ADP + phosphate + H(+)</text>
        <dbReference type="Rhea" id="RHEA:66400"/>
        <dbReference type="ChEBI" id="CHEBI:15377"/>
        <dbReference type="ChEBI" id="CHEBI:15378"/>
        <dbReference type="ChEBI" id="CHEBI:29746"/>
        <dbReference type="ChEBI" id="CHEBI:30616"/>
        <dbReference type="ChEBI" id="CHEBI:43474"/>
        <dbReference type="ChEBI" id="CHEBI:57925"/>
        <dbReference type="ChEBI" id="CHEBI:456216"/>
    </reaction>
    <physiologicalReaction direction="left-to-right" evidence="53">
        <dbReference type="Rhea" id="RHEA:66401"/>
    </physiologicalReaction>
</comment>
<dbReference type="PANTHER" id="PTHR24223">
    <property type="entry name" value="ATP-BINDING CASSETTE SUB-FAMILY C"/>
    <property type="match status" value="1"/>
</dbReference>
<evidence type="ECO:0000256" key="10">
    <source>
        <dbReference type="ARBA" id="ARBA00016668"/>
    </source>
</evidence>
<dbReference type="EC" id="5.6.1.6" evidence="9"/>
<evidence type="ECO:0000256" key="51">
    <source>
        <dbReference type="ARBA" id="ARBA00051624"/>
    </source>
</evidence>
<comment type="catalytic activity">
    <reaction evidence="42">
        <text>ATP + H2O = ADP + phosphate + H(+)</text>
        <dbReference type="Rhea" id="RHEA:13065"/>
        <dbReference type="ChEBI" id="CHEBI:15377"/>
        <dbReference type="ChEBI" id="CHEBI:15378"/>
        <dbReference type="ChEBI" id="CHEBI:30616"/>
        <dbReference type="ChEBI" id="CHEBI:43474"/>
        <dbReference type="ChEBI" id="CHEBI:456216"/>
    </reaction>
    <physiologicalReaction direction="left-to-right" evidence="42">
        <dbReference type="Rhea" id="RHEA:13066"/>
    </physiologicalReaction>
</comment>
<evidence type="ECO:0000256" key="57">
    <source>
        <dbReference type="ARBA" id="ARBA00082792"/>
    </source>
</evidence>
<evidence type="ECO:0000256" key="40">
    <source>
        <dbReference type="ARBA" id="ARBA00048007"/>
    </source>
</evidence>
<comment type="catalytic activity">
    <reaction evidence="36">
        <text>hydrogencarbonate(in) = hydrogencarbonate(out)</text>
        <dbReference type="Rhea" id="RHEA:28695"/>
        <dbReference type="ChEBI" id="CHEBI:17544"/>
    </reaction>
</comment>
<evidence type="ECO:0000256" key="53">
    <source>
        <dbReference type="ARBA" id="ARBA00052534"/>
    </source>
</evidence>
<evidence type="ECO:0000256" key="47">
    <source>
        <dbReference type="ARBA" id="ARBA00051151"/>
    </source>
</evidence>
<dbReference type="InterPro" id="IPR030240">
    <property type="entry name" value="ABCC4_TMD1"/>
</dbReference>
<feature type="domain" description="ABC transmembrane type-1" evidence="61">
    <location>
        <begin position="93"/>
        <end position="377"/>
    </location>
</feature>
<feature type="compositionally biased region" description="Low complexity" evidence="58">
    <location>
        <begin position="634"/>
        <end position="644"/>
    </location>
</feature>
<comment type="catalytic activity">
    <reaction evidence="43">
        <text>tauroursodeoxycholate(in) + glutathione(in) + ATP + H2O = tauroursodeoxycholate(out) + glutathione(out) + ADP + phosphate + H(+)</text>
        <dbReference type="Rhea" id="RHEA:66420"/>
        <dbReference type="ChEBI" id="CHEBI:15377"/>
        <dbReference type="ChEBI" id="CHEBI:15378"/>
        <dbReference type="ChEBI" id="CHEBI:30616"/>
        <dbReference type="ChEBI" id="CHEBI:43474"/>
        <dbReference type="ChEBI" id="CHEBI:57925"/>
        <dbReference type="ChEBI" id="CHEBI:132028"/>
        <dbReference type="ChEBI" id="CHEBI:456216"/>
    </reaction>
    <physiologicalReaction direction="left-to-right" evidence="43">
        <dbReference type="Rhea" id="RHEA:66421"/>
    </physiologicalReaction>
</comment>
<evidence type="ECO:0000256" key="32">
    <source>
        <dbReference type="ARBA" id="ARBA00031358"/>
    </source>
</evidence>
<keyword evidence="15" id="KW-0547">Nucleotide-binding</keyword>
<feature type="region of interest" description="Disordered" evidence="58">
    <location>
        <begin position="613"/>
        <end position="647"/>
    </location>
</feature>
<dbReference type="Pfam" id="PF00664">
    <property type="entry name" value="ABC_membrane"/>
    <property type="match status" value="2"/>
</dbReference>
<dbReference type="FunFam" id="1.20.1560.10:FF:000027">
    <property type="entry name" value="ATP-binding cassette subfamily C member 4"/>
    <property type="match status" value="1"/>
</dbReference>
<accession>A0A8C2AYX6</accession>
<comment type="catalytic activity">
    <reaction evidence="54">
        <text>glycodeoxycholate(in) + glutathione(in) + ATP + H2O = glycodeoxycholate(out) + glutathione(out) + ADP + phosphate + H(+)</text>
        <dbReference type="Rhea" id="RHEA:66380"/>
        <dbReference type="ChEBI" id="CHEBI:15377"/>
        <dbReference type="ChEBI" id="CHEBI:15378"/>
        <dbReference type="ChEBI" id="CHEBI:30616"/>
        <dbReference type="ChEBI" id="CHEBI:43474"/>
        <dbReference type="ChEBI" id="CHEBI:57925"/>
        <dbReference type="ChEBI" id="CHEBI:82982"/>
        <dbReference type="ChEBI" id="CHEBI:456216"/>
    </reaction>
    <physiologicalReaction direction="left-to-right" evidence="54">
        <dbReference type="Rhea" id="RHEA:66381"/>
    </physiologicalReaction>
</comment>
<feature type="transmembrane region" description="Helical" evidence="59">
    <location>
        <begin position="321"/>
        <end position="342"/>
    </location>
</feature>
<evidence type="ECO:0000256" key="9">
    <source>
        <dbReference type="ARBA" id="ARBA00012195"/>
    </source>
</evidence>
<evidence type="ECO:0000259" key="61">
    <source>
        <dbReference type="PROSITE" id="PS50929"/>
    </source>
</evidence>
<comment type="catalytic activity">
    <reaction evidence="29">
        <text>chloride(in) = chloride(out)</text>
        <dbReference type="Rhea" id="RHEA:29823"/>
        <dbReference type="ChEBI" id="CHEBI:17996"/>
    </reaction>
</comment>
<evidence type="ECO:0000256" key="7">
    <source>
        <dbReference type="ARBA" id="ARBA00009118"/>
    </source>
</evidence>
<comment type="catalytic activity">
    <reaction evidence="51">
        <text>glycochenodeoxycholate(in) + glutathione(in) + ATP + H2O = glycochenodeoxycholate(out) + glutathione(out) + ADP + phosphate + H(+)</text>
        <dbReference type="Rhea" id="RHEA:66408"/>
        <dbReference type="ChEBI" id="CHEBI:15377"/>
        <dbReference type="ChEBI" id="CHEBI:15378"/>
        <dbReference type="ChEBI" id="CHEBI:30616"/>
        <dbReference type="ChEBI" id="CHEBI:36252"/>
        <dbReference type="ChEBI" id="CHEBI:43474"/>
        <dbReference type="ChEBI" id="CHEBI:57925"/>
        <dbReference type="ChEBI" id="CHEBI:456216"/>
    </reaction>
    <physiologicalReaction direction="left-to-right" evidence="51">
        <dbReference type="Rhea" id="RHEA:66409"/>
    </physiologicalReaction>
</comment>
<evidence type="ECO:0000256" key="41">
    <source>
        <dbReference type="ARBA" id="ARBA00048665"/>
    </source>
</evidence>
<feature type="transmembrane region" description="Helical" evidence="59">
    <location>
        <begin position="237"/>
        <end position="254"/>
    </location>
</feature>
<comment type="catalytic activity">
    <reaction evidence="40">
        <text>an S-substituted glutathione(in) + ATP + H2O = an S-substituted glutathione(out) + ADP + phosphate + H(+)</text>
        <dbReference type="Rhea" id="RHEA:19121"/>
        <dbReference type="ChEBI" id="CHEBI:15377"/>
        <dbReference type="ChEBI" id="CHEBI:15378"/>
        <dbReference type="ChEBI" id="CHEBI:30616"/>
        <dbReference type="ChEBI" id="CHEBI:43474"/>
        <dbReference type="ChEBI" id="CHEBI:90779"/>
        <dbReference type="ChEBI" id="CHEBI:456216"/>
        <dbReference type="EC" id="7.6.2.3"/>
    </reaction>
    <physiologicalReaction direction="left-to-right" evidence="40">
        <dbReference type="Rhea" id="RHEA:19122"/>
    </physiologicalReaction>
</comment>
<keyword evidence="21" id="KW-0445">Lipid transport</keyword>
<dbReference type="GO" id="GO:0055038">
    <property type="term" value="C:recycling endosome membrane"/>
    <property type="evidence" value="ECO:0007669"/>
    <property type="project" value="UniProtKB-SubCell"/>
</dbReference>
<name>A0A8C2AYX6_CYPCA</name>
<feature type="domain" description="ABC transporter" evidence="60">
    <location>
        <begin position="388"/>
        <end position="610"/>
    </location>
</feature>
<dbReference type="GO" id="GO:0006869">
    <property type="term" value="P:lipid transport"/>
    <property type="evidence" value="ECO:0007669"/>
    <property type="project" value="UniProtKB-KW"/>
</dbReference>
<dbReference type="SUPFAM" id="SSF52540">
    <property type="entry name" value="P-loop containing nucleoside triphosphate hydrolases"/>
    <property type="match status" value="2"/>
</dbReference>
<feature type="domain" description="ABC transporter" evidence="60">
    <location>
        <begin position="993"/>
        <end position="1226"/>
    </location>
</feature>
<keyword evidence="16" id="KW-0967">Endosome</keyword>
<evidence type="ECO:0000256" key="27">
    <source>
        <dbReference type="ARBA" id="ARBA00023235"/>
    </source>
</evidence>
<keyword evidence="28" id="KW-0407">Ion channel</keyword>
<dbReference type="Pfam" id="PF00005">
    <property type="entry name" value="ABC_tran"/>
    <property type="match status" value="2"/>
</dbReference>
<comment type="catalytic activity">
    <reaction evidence="39">
        <text>17beta-estradiol 17-O-(beta-D-glucuronate)(in) + ATP + H2O = 17beta-estradiol 17-O-(beta-D-glucuronate)(out) + ADP + phosphate + H(+)</text>
        <dbReference type="Rhea" id="RHEA:60128"/>
        <dbReference type="ChEBI" id="CHEBI:15377"/>
        <dbReference type="ChEBI" id="CHEBI:15378"/>
        <dbReference type="ChEBI" id="CHEBI:30616"/>
        <dbReference type="ChEBI" id="CHEBI:43474"/>
        <dbReference type="ChEBI" id="CHEBI:82961"/>
        <dbReference type="ChEBI" id="CHEBI:456216"/>
    </reaction>
    <physiologicalReaction direction="left-to-right" evidence="39">
        <dbReference type="Rhea" id="RHEA:60129"/>
    </physiologicalReaction>
</comment>
<dbReference type="CDD" id="cd18593">
    <property type="entry name" value="ABC_6TM_MRP4_D1_like"/>
    <property type="match status" value="1"/>
</dbReference>
<feature type="transmembrane region" description="Helical" evidence="59">
    <location>
        <begin position="210"/>
        <end position="230"/>
    </location>
</feature>
<keyword evidence="27" id="KW-0413">Isomerase</keyword>
<dbReference type="EC" id="7.6.2.2" evidence="8"/>
<feature type="transmembrane region" description="Helical" evidence="59">
    <location>
        <begin position="820"/>
        <end position="839"/>
    </location>
</feature>
<dbReference type="PROSITE" id="PS50893">
    <property type="entry name" value="ABC_TRANSPORTER_2"/>
    <property type="match status" value="2"/>
</dbReference>
<dbReference type="FunFam" id="3.40.50.300:FF:000163">
    <property type="entry name" value="Multidrug resistance-associated protein member 4"/>
    <property type="match status" value="1"/>
</dbReference>
<evidence type="ECO:0000256" key="36">
    <source>
        <dbReference type="ARBA" id="ARBA00044653"/>
    </source>
</evidence>
<comment type="subunit">
    <text evidence="56">Interacts (via PDZ-binding motif) with SNX27 (via PDZ domain); this interaction accelerates MRP4 internalization.</text>
</comment>
<feature type="transmembrane region" description="Helical" evidence="59">
    <location>
        <begin position="92"/>
        <end position="114"/>
    </location>
</feature>
<dbReference type="GO" id="GO:0015431">
    <property type="term" value="F:ABC-type glutathione S-conjugate transporter activity"/>
    <property type="evidence" value="ECO:0007669"/>
    <property type="project" value="UniProtKB-EC"/>
</dbReference>
<dbReference type="GO" id="GO:0008559">
    <property type="term" value="F:ABC-type xenobiotic transporter activity"/>
    <property type="evidence" value="ECO:0007669"/>
    <property type="project" value="UniProtKB-EC"/>
</dbReference>
<dbReference type="CDD" id="cd03244">
    <property type="entry name" value="ABCC_MRP_domain2"/>
    <property type="match status" value="1"/>
</dbReference>
<feature type="transmembrane region" description="Helical" evidence="59">
    <location>
        <begin position="134"/>
        <end position="157"/>
    </location>
</feature>
<dbReference type="FunFam" id="1.20.1560.10:FF:000014">
    <property type="entry name" value="Multidrug resistance-associated protein member 4"/>
    <property type="match status" value="1"/>
</dbReference>
<feature type="transmembrane region" description="Helical" evidence="59">
    <location>
        <begin position="178"/>
        <end position="198"/>
    </location>
</feature>
<dbReference type="Gene3D" id="3.40.50.300">
    <property type="entry name" value="P-loop containing nucleotide triphosphate hydrolases"/>
    <property type="match status" value="2"/>
</dbReference>
<dbReference type="InterPro" id="IPR003439">
    <property type="entry name" value="ABC_transporter-like_ATP-bd"/>
</dbReference>
<evidence type="ECO:0000313" key="62">
    <source>
        <dbReference type="Ensembl" id="ENSCCRP00015112607.1"/>
    </source>
</evidence>
<evidence type="ECO:0000256" key="17">
    <source>
        <dbReference type="ARBA" id="ARBA00022824"/>
    </source>
</evidence>
<evidence type="ECO:0000256" key="8">
    <source>
        <dbReference type="ARBA" id="ARBA00012191"/>
    </source>
</evidence>
<keyword evidence="19" id="KW-1278">Translocase</keyword>
<dbReference type="CDD" id="cd03250">
    <property type="entry name" value="ABCC_MRP_domain1"/>
    <property type="match status" value="1"/>
</dbReference>
<sequence length="1282" mass="143753">MEPIKKDAKSNPSATANLFSQIFFCWLNPLFRIGSKRRLEEDDMYNVLPEDRSKRLGEELQSYWDQEVEKATKELRTPKLTKAIIRCYWRSYAVLGVFTLTEEVIKVIQPVFLGKLIQYFERYDPDNMAALYEAYGYAAGISLSTLGLALLHHLYFYHVQRAGMKIRIAMCHMIYKKALCLSATAMGQTTTGQIVNLLSNDVNKFDELTIFLHFLWVGPLQAAAVIGLLWQEIGASCLAGMAVLIFLMPLQTMFGKLFSKYRSKTAAFTDSRIRTMNEVVSGIRIIKMYAWEKPFAALVNDVRRKEISKIMSSSYLRGLNMASFFTANKIILFVTFTVYVLVGNKISASRVFVAVSLYSAVRLTVTLFFPSAIEKVSESAISIRRIKVRTPSLGCIYTIYYAPTLQNLSLTVKPGQLLAVIGPVGAGKSSLLSTVLGELPAEKGVVKVKGELTYASQQPWVFPGTIRSNILFGKELQPQRYESVLRACALKRDMELLPDRDLTVIGDRGATLSGGQKARVNLARAVYQDADIYLLDDPLSAVDAEVGRHLFEQCICGILKDKPRILVTHQLQYLKAANQILVLKEGHMVARGTYSELQRSGVDFTSLLKKDEEEECEKGEAPRSPRSRTLSQNSIRSHSSSVLSVKDESDQLPETRIEGTIGLHMYWKYFRAGANVLILILLVLLNLLAQLDFSSSNISSTIGRNGTFGTNTTQELNLNFYLGIYAGLTGATIIFGFMRGLIMFNVLVNSTETLHNRMFNSILRTPVHFFDVNPIGRILNRFSKDIGQLDSLLPWTFVDFIQVFLQIIGVIAVASSVIPWILIPVIPLLIAFLFLRRYFLQTSRDVKRIESTTRSPVFSHLSSSLQGLCTIRAFKAEERFQQAFDAHQDLHSEAWFLFLTTSRWFAVRLDGMCSVFVTITAFGCLLLKDNVGLALSYSVTLMGMFQWGVRQSAEVENMMTSVERVVEYTKLESEAPWETQKRPPPDWPSRGLVTFDKVNFSYSSDGPVVLKNISAMFRPREKVGIVGRTGAGKSSLISALFRLAEPEGKILVDGVLTSEIGLHDLRQKMSIIPQDPMLFTGTMRKNLDPFSQHSDHDLWNALKEVQLKAAVEDLPAKLETELAESGSNFSVGQRQLVCLARAILRKNRILIIDEATANVDPRTDELIQKTIRDKFKECTVLTIAHRINTIIDSDRILVLDAGRIHEYDAPHVLLQNQNGIFYKMVQQTGKAEAASLLQTAKQVSRAPHIAVKSPCPIAKYLPHVPVPESHNKSPGLCAVSQY</sequence>
<comment type="catalytic activity">
    <reaction evidence="44">
        <text>glycoursodeoxycholate(in) + glutathione(in) + ATP + H2O = glycoursodeoxycholate(out) + glutathione(out) + ADP + phosphate + H(+)</text>
        <dbReference type="Rhea" id="RHEA:66416"/>
        <dbReference type="ChEBI" id="CHEBI:15377"/>
        <dbReference type="ChEBI" id="CHEBI:15378"/>
        <dbReference type="ChEBI" id="CHEBI:30616"/>
        <dbReference type="ChEBI" id="CHEBI:43474"/>
        <dbReference type="ChEBI" id="CHEBI:57925"/>
        <dbReference type="ChEBI" id="CHEBI:132030"/>
        <dbReference type="ChEBI" id="CHEBI:456216"/>
    </reaction>
    <physiologicalReaction direction="left-to-right" evidence="44">
        <dbReference type="Rhea" id="RHEA:66417"/>
    </physiologicalReaction>
</comment>
<organism evidence="62 63">
    <name type="scientific">Cyprinus carpio</name>
    <name type="common">Common carp</name>
    <dbReference type="NCBI Taxonomy" id="7962"/>
    <lineage>
        <taxon>Eukaryota</taxon>
        <taxon>Metazoa</taxon>
        <taxon>Chordata</taxon>
        <taxon>Craniata</taxon>
        <taxon>Vertebrata</taxon>
        <taxon>Euteleostomi</taxon>
        <taxon>Actinopterygii</taxon>
        <taxon>Neopterygii</taxon>
        <taxon>Teleostei</taxon>
        <taxon>Ostariophysi</taxon>
        <taxon>Cypriniformes</taxon>
        <taxon>Cyprinidae</taxon>
        <taxon>Cyprininae</taxon>
        <taxon>Cyprinus</taxon>
    </lineage>
</organism>
<evidence type="ECO:0000256" key="23">
    <source>
        <dbReference type="ARBA" id="ARBA00023136"/>
    </source>
</evidence>
<evidence type="ECO:0000256" key="22">
    <source>
        <dbReference type="ARBA" id="ARBA00023065"/>
    </source>
</evidence>
<keyword evidence="24" id="KW-0869">Chloride channel</keyword>
<keyword evidence="14 59" id="KW-0812">Transmembrane</keyword>
<evidence type="ECO:0000256" key="21">
    <source>
        <dbReference type="ARBA" id="ARBA00023055"/>
    </source>
</evidence>
<dbReference type="EC" id="7.6.2.3" evidence="30"/>
<feature type="transmembrane region" description="Helical" evidence="59">
    <location>
        <begin position="724"/>
        <end position="748"/>
    </location>
</feature>
<evidence type="ECO:0000256" key="44">
    <source>
        <dbReference type="ARBA" id="ARBA00050626"/>
    </source>
</evidence>
<comment type="catalytic activity">
    <reaction evidence="34">
        <text>ATP + H2O + xenobioticSide 1 = ADP + phosphate + xenobioticSide 2.</text>
        <dbReference type="EC" id="7.6.2.2"/>
    </reaction>
</comment>
<evidence type="ECO:0000256" key="48">
    <source>
        <dbReference type="ARBA" id="ARBA00051287"/>
    </source>
</evidence>
<comment type="catalytic activity">
    <reaction evidence="38">
        <text>leukotriene C4(in) + ATP + H2O = leukotriene C4(out) + ADP + phosphate + H(+)</text>
        <dbReference type="Rhea" id="RHEA:38963"/>
        <dbReference type="ChEBI" id="CHEBI:15377"/>
        <dbReference type="ChEBI" id="CHEBI:15378"/>
        <dbReference type="ChEBI" id="CHEBI:30616"/>
        <dbReference type="ChEBI" id="CHEBI:43474"/>
        <dbReference type="ChEBI" id="CHEBI:57973"/>
        <dbReference type="ChEBI" id="CHEBI:456216"/>
    </reaction>
    <physiologicalReaction direction="left-to-right" evidence="38">
        <dbReference type="Rhea" id="RHEA:38964"/>
    </physiologicalReaction>
</comment>
<evidence type="ECO:0000256" key="45">
    <source>
        <dbReference type="ARBA" id="ARBA00050718"/>
    </source>
</evidence>
<dbReference type="GO" id="GO:0005789">
    <property type="term" value="C:endoplasmic reticulum membrane"/>
    <property type="evidence" value="ECO:0007669"/>
    <property type="project" value="UniProtKB-SubCell"/>
</dbReference>
<evidence type="ECO:0000256" key="6">
    <source>
        <dbReference type="ARBA" id="ARBA00004554"/>
    </source>
</evidence>
<dbReference type="InterPro" id="IPR017871">
    <property type="entry name" value="ABC_transporter-like_CS"/>
</dbReference>
<evidence type="ECO:0000256" key="24">
    <source>
        <dbReference type="ARBA" id="ARBA00023173"/>
    </source>
</evidence>
<keyword evidence="13" id="KW-0597">Phosphoprotein</keyword>
<comment type="catalytic activity">
    <reaction evidence="55">
        <text>3',5'-cyclic GMP(in) + ATP + H2O = 3',5'-cyclic GMP(out) + ADP + phosphate + H(+)</text>
        <dbReference type="Rhea" id="RHEA:66188"/>
        <dbReference type="ChEBI" id="CHEBI:15377"/>
        <dbReference type="ChEBI" id="CHEBI:15378"/>
        <dbReference type="ChEBI" id="CHEBI:30616"/>
        <dbReference type="ChEBI" id="CHEBI:43474"/>
        <dbReference type="ChEBI" id="CHEBI:57746"/>
        <dbReference type="ChEBI" id="CHEBI:456216"/>
    </reaction>
    <physiologicalReaction direction="left-to-right" evidence="55">
        <dbReference type="Rhea" id="RHEA:66189"/>
    </physiologicalReaction>
</comment>
<dbReference type="GO" id="GO:0034707">
    <property type="term" value="C:chloride channel complex"/>
    <property type="evidence" value="ECO:0007669"/>
    <property type="project" value="UniProtKB-KW"/>
</dbReference>
<evidence type="ECO:0000256" key="19">
    <source>
        <dbReference type="ARBA" id="ARBA00022967"/>
    </source>
</evidence>
<evidence type="ECO:0000256" key="12">
    <source>
        <dbReference type="ARBA" id="ARBA00022475"/>
    </source>
</evidence>
<dbReference type="PRINTS" id="PR01851">
    <property type="entry name" value="CYSFIBREGLTR"/>
</dbReference>
<evidence type="ECO:0000256" key="35">
    <source>
        <dbReference type="ARBA" id="ARBA00034073"/>
    </source>
</evidence>
<evidence type="ECO:0000256" key="31">
    <source>
        <dbReference type="ARBA" id="ARBA00029720"/>
    </source>
</evidence>
<evidence type="ECO:0000256" key="43">
    <source>
        <dbReference type="ARBA" id="ARBA00050117"/>
    </source>
</evidence>
<comment type="catalytic activity">
    <reaction evidence="47">
        <text>leukotriene B4(in) + ATP + H2O = leukotriene B4(out) + ADP + phosphate + H(+)</text>
        <dbReference type="Rhea" id="RHEA:66424"/>
        <dbReference type="ChEBI" id="CHEBI:15377"/>
        <dbReference type="ChEBI" id="CHEBI:15378"/>
        <dbReference type="ChEBI" id="CHEBI:30616"/>
        <dbReference type="ChEBI" id="CHEBI:43474"/>
        <dbReference type="ChEBI" id="CHEBI:57461"/>
        <dbReference type="ChEBI" id="CHEBI:456216"/>
    </reaction>
</comment>
<feature type="domain" description="ABC transmembrane type-1" evidence="61">
    <location>
        <begin position="676"/>
        <end position="964"/>
    </location>
</feature>
<evidence type="ECO:0000256" key="58">
    <source>
        <dbReference type="SAM" id="MobiDB-lite"/>
    </source>
</evidence>
<keyword evidence="23 59" id="KW-0472">Membrane</keyword>
<dbReference type="SUPFAM" id="SSF90123">
    <property type="entry name" value="ABC transporter transmembrane region"/>
    <property type="match status" value="2"/>
</dbReference>
<keyword evidence="25" id="KW-0325">Glycoprotein</keyword>
<evidence type="ECO:0000256" key="3">
    <source>
        <dbReference type="ARBA" id="ARBA00004424"/>
    </source>
</evidence>
<evidence type="ECO:0000256" key="1">
    <source>
        <dbReference type="ARBA" id="ARBA00001946"/>
    </source>
</evidence>
<proteinExistence type="inferred from homology"/>
<evidence type="ECO:0000256" key="25">
    <source>
        <dbReference type="ARBA" id="ARBA00023180"/>
    </source>
</evidence>
<evidence type="ECO:0000256" key="55">
    <source>
        <dbReference type="ARBA" id="ARBA00052963"/>
    </source>
</evidence>
<comment type="catalytic activity">
    <reaction evidence="41">
        <text>urate(in) + ATP + H2O = urate(out) + ADP + phosphate + H(+)</text>
        <dbReference type="Rhea" id="RHEA:16461"/>
        <dbReference type="ChEBI" id="CHEBI:15377"/>
        <dbReference type="ChEBI" id="CHEBI:15378"/>
        <dbReference type="ChEBI" id="CHEBI:17775"/>
        <dbReference type="ChEBI" id="CHEBI:30616"/>
        <dbReference type="ChEBI" id="CHEBI:43474"/>
        <dbReference type="ChEBI" id="CHEBI:456216"/>
    </reaction>
    <physiologicalReaction direction="left-to-right" evidence="41">
        <dbReference type="Rhea" id="RHEA:16462"/>
    </physiologicalReaction>
</comment>
<evidence type="ECO:0000256" key="5">
    <source>
        <dbReference type="ARBA" id="ARBA00004520"/>
    </source>
</evidence>
<comment type="catalytic activity">
    <reaction evidence="50">
        <text>3',5'-cyclic AMP(in) + ATP + H2O = 3',5'-cyclic AMP(out) + ADP + phosphate + H(+)</text>
        <dbReference type="Rhea" id="RHEA:66184"/>
        <dbReference type="ChEBI" id="CHEBI:15377"/>
        <dbReference type="ChEBI" id="CHEBI:15378"/>
        <dbReference type="ChEBI" id="CHEBI:30616"/>
        <dbReference type="ChEBI" id="CHEBI:43474"/>
        <dbReference type="ChEBI" id="CHEBI:58165"/>
        <dbReference type="ChEBI" id="CHEBI:456216"/>
    </reaction>
    <physiologicalReaction direction="left-to-right" evidence="50">
        <dbReference type="Rhea" id="RHEA:66185"/>
    </physiologicalReaction>
</comment>
<dbReference type="InterPro" id="IPR009147">
    <property type="entry name" value="CFTR/ABCC7"/>
</dbReference>
<comment type="catalytic activity">
    <reaction evidence="52">
        <text>taurocholate(in) + glutathione(in) + ATP + H2O = taurocholate(out) + glutathione(out) + ADP + phosphate + H(+)</text>
        <dbReference type="Rhea" id="RHEA:66404"/>
        <dbReference type="ChEBI" id="CHEBI:15377"/>
        <dbReference type="ChEBI" id="CHEBI:15378"/>
        <dbReference type="ChEBI" id="CHEBI:30616"/>
        <dbReference type="ChEBI" id="CHEBI:36257"/>
        <dbReference type="ChEBI" id="CHEBI:43474"/>
        <dbReference type="ChEBI" id="CHEBI:57925"/>
        <dbReference type="ChEBI" id="CHEBI:456216"/>
    </reaction>
    <physiologicalReaction direction="left-to-right" evidence="52">
        <dbReference type="Rhea" id="RHEA:66405"/>
    </physiologicalReaction>
</comment>
<evidence type="ECO:0000256" key="50">
    <source>
        <dbReference type="ARBA" id="ARBA00051604"/>
    </source>
</evidence>
<dbReference type="GO" id="GO:0005524">
    <property type="term" value="F:ATP binding"/>
    <property type="evidence" value="ECO:0007669"/>
    <property type="project" value="UniProtKB-KW"/>
</dbReference>
<evidence type="ECO:0000256" key="28">
    <source>
        <dbReference type="ARBA" id="ARBA00023303"/>
    </source>
</evidence>
<evidence type="ECO:0000256" key="11">
    <source>
        <dbReference type="ARBA" id="ARBA00022448"/>
    </source>
</evidence>
<dbReference type="InterPro" id="IPR047083">
    <property type="entry name" value="ABCC4_TMD2"/>
</dbReference>
<evidence type="ECO:0000256" key="54">
    <source>
        <dbReference type="ARBA" id="ARBA00052647"/>
    </source>
</evidence>
<dbReference type="GO" id="GO:0031901">
    <property type="term" value="C:early endosome membrane"/>
    <property type="evidence" value="ECO:0007669"/>
    <property type="project" value="UniProtKB-SubCell"/>
</dbReference>
<comment type="catalytic activity">
    <reaction evidence="37">
        <text>dehydroepiandrosterone 3-sulfate(in) + ATP + H2O = dehydroepiandrosterone 3-sulfate(out) + ADP + phosphate + H(+)</text>
        <dbReference type="Rhea" id="RHEA:61364"/>
        <dbReference type="ChEBI" id="CHEBI:15377"/>
        <dbReference type="ChEBI" id="CHEBI:15378"/>
        <dbReference type="ChEBI" id="CHEBI:30616"/>
        <dbReference type="ChEBI" id="CHEBI:43474"/>
        <dbReference type="ChEBI" id="CHEBI:57905"/>
        <dbReference type="ChEBI" id="CHEBI:456216"/>
    </reaction>
    <physiologicalReaction direction="left-to-right" evidence="37">
        <dbReference type="Rhea" id="RHEA:61365"/>
    </physiologicalReaction>
</comment>
<evidence type="ECO:0000256" key="49">
    <source>
        <dbReference type="ARBA" id="ARBA00051304"/>
    </source>
</evidence>
<evidence type="ECO:0000256" key="30">
    <source>
        <dbReference type="ARBA" id="ARBA00024220"/>
    </source>
</evidence>
<comment type="cofactor">
    <cofactor evidence="1">
        <name>Mg(2+)</name>
        <dbReference type="ChEBI" id="CHEBI:18420"/>
    </cofactor>
</comment>
<evidence type="ECO:0000256" key="2">
    <source>
        <dbReference type="ARBA" id="ARBA00004195"/>
    </source>
</evidence>
<comment type="subcellular location">
    <subcellularLocation>
        <location evidence="3">Apical cell membrane</location>
        <topology evidence="3">Multi-pass membrane protein</topology>
    </subcellularLocation>
    <subcellularLocation>
        <location evidence="6">Basolateral cell membrane</location>
        <topology evidence="6">Multi-pass membrane protein</topology>
    </subcellularLocation>
    <subcellularLocation>
        <location evidence="5">Early endosome membrane</location>
        <topology evidence="5">Multi-pass membrane protein</topology>
    </subcellularLocation>
    <subcellularLocation>
        <location evidence="4">Endoplasmic reticulum membrane</location>
        <topology evidence="4">Multi-pass membrane protein</topology>
    </subcellularLocation>
    <subcellularLocation>
        <location evidence="2">Recycling endosome membrane</location>
        <topology evidence="2">Multi-pass membrane protein</topology>
    </subcellularLocation>
</comment>
<comment type="catalytic activity">
    <reaction evidence="35">
        <text>ATP + H2O + closed Cl(-) channel = ADP + phosphate + open Cl(-) channel.</text>
        <dbReference type="EC" id="5.6.1.6"/>
    </reaction>
</comment>
<feature type="transmembrane region" description="Helical" evidence="59">
    <location>
        <begin position="669"/>
        <end position="689"/>
    </location>
</feature>
<dbReference type="GO" id="GO:0016324">
    <property type="term" value="C:apical plasma membrane"/>
    <property type="evidence" value="ECO:0007669"/>
    <property type="project" value="UniProtKB-SubCell"/>
</dbReference>
<evidence type="ECO:0000256" key="46">
    <source>
        <dbReference type="ARBA" id="ARBA00051057"/>
    </source>
</evidence>
<comment type="catalytic activity">
    <reaction evidence="48">
        <text>prostaglandin E2(in) + ATP + H2O = prostaglandin E2(out) + ADP + phosphate + H(+)</text>
        <dbReference type="Rhea" id="RHEA:66388"/>
        <dbReference type="ChEBI" id="CHEBI:15377"/>
        <dbReference type="ChEBI" id="CHEBI:15378"/>
        <dbReference type="ChEBI" id="CHEBI:30616"/>
        <dbReference type="ChEBI" id="CHEBI:43474"/>
        <dbReference type="ChEBI" id="CHEBI:456216"/>
        <dbReference type="ChEBI" id="CHEBI:606564"/>
    </reaction>
    <physiologicalReaction direction="left-to-right" evidence="48">
        <dbReference type="Rhea" id="RHEA:66389"/>
    </physiologicalReaction>
</comment>
<evidence type="ECO:0000256" key="59">
    <source>
        <dbReference type="SAM" id="Phobius"/>
    </source>
</evidence>
<evidence type="ECO:0000256" key="4">
    <source>
        <dbReference type="ARBA" id="ARBA00004477"/>
    </source>
</evidence>
<reference evidence="62" key="1">
    <citation type="submission" date="2025-08" db="UniProtKB">
        <authorList>
            <consortium name="Ensembl"/>
        </authorList>
    </citation>
    <scope>IDENTIFICATION</scope>
</reference>
<dbReference type="GO" id="GO:0005260">
    <property type="term" value="F:intracellularly ATP-gated chloride channel activity"/>
    <property type="evidence" value="ECO:0007669"/>
    <property type="project" value="UniProtKB-EC"/>
</dbReference>
<evidence type="ECO:0000256" key="39">
    <source>
        <dbReference type="ARBA" id="ARBA00047576"/>
    </source>
</evidence>
<dbReference type="InterPro" id="IPR036640">
    <property type="entry name" value="ABC1_TM_sf"/>
</dbReference>
<evidence type="ECO:0000256" key="56">
    <source>
        <dbReference type="ARBA" id="ARBA00062847"/>
    </source>
</evidence>
<dbReference type="FunFam" id="3.40.50.300:FF:000482">
    <property type="entry name" value="Multidrug resistance-associated protein member 4"/>
    <property type="match status" value="1"/>
</dbReference>
<keyword evidence="17" id="KW-0256">Endoplasmic reticulum</keyword>
<evidence type="ECO:0000256" key="26">
    <source>
        <dbReference type="ARBA" id="ARBA00023214"/>
    </source>
</evidence>
<evidence type="ECO:0000256" key="52">
    <source>
        <dbReference type="ARBA" id="ARBA00051844"/>
    </source>
</evidence>
<dbReference type="CDD" id="cd18601">
    <property type="entry name" value="ABC_6TM_MRP4_D2_like"/>
    <property type="match status" value="1"/>
</dbReference>
<evidence type="ECO:0000256" key="37">
    <source>
        <dbReference type="ARBA" id="ARBA00047279"/>
    </source>
</evidence>
<dbReference type="SMART" id="SM00382">
    <property type="entry name" value="AAA"/>
    <property type="match status" value="2"/>
</dbReference>
<evidence type="ECO:0000256" key="14">
    <source>
        <dbReference type="ARBA" id="ARBA00022692"/>
    </source>
</evidence>
<evidence type="ECO:0000256" key="15">
    <source>
        <dbReference type="ARBA" id="ARBA00022741"/>
    </source>
</evidence>